<keyword evidence="1" id="KW-0479">Metal-binding</keyword>
<accession>A0A3D9HXW4</accession>
<dbReference type="GO" id="GO:0018773">
    <property type="term" value="F:acetylpyruvate hydrolase activity"/>
    <property type="evidence" value="ECO:0007669"/>
    <property type="project" value="TreeGrafter"/>
</dbReference>
<dbReference type="PANTHER" id="PTHR11820">
    <property type="entry name" value="ACYLPYRUVASE"/>
    <property type="match status" value="1"/>
</dbReference>
<dbReference type="EMBL" id="QRDW01000001">
    <property type="protein sequence ID" value="RED54343.1"/>
    <property type="molecule type" value="Genomic_DNA"/>
</dbReference>
<dbReference type="Gene3D" id="3.90.850.10">
    <property type="entry name" value="Fumarylacetoacetase-like, C-terminal domain"/>
    <property type="match status" value="1"/>
</dbReference>
<proteinExistence type="predicted"/>
<dbReference type="Pfam" id="PF01557">
    <property type="entry name" value="FAA_hydrolase"/>
    <property type="match status" value="1"/>
</dbReference>
<evidence type="ECO:0000259" key="2">
    <source>
        <dbReference type="Pfam" id="PF01557"/>
    </source>
</evidence>
<dbReference type="RefSeq" id="WP_115935407.1">
    <property type="nucleotide sequence ID" value="NZ_QRDW01000001.1"/>
</dbReference>
<keyword evidence="3" id="KW-0670">Pyruvate</keyword>
<keyword evidence="4" id="KW-1185">Reference proteome</keyword>
<dbReference type="GO" id="GO:0046872">
    <property type="term" value="F:metal ion binding"/>
    <property type="evidence" value="ECO:0007669"/>
    <property type="project" value="UniProtKB-KW"/>
</dbReference>
<dbReference type="PANTHER" id="PTHR11820:SF90">
    <property type="entry name" value="FLUTATHIONE S-TRANSFERASE"/>
    <property type="match status" value="1"/>
</dbReference>
<evidence type="ECO:0000256" key="1">
    <source>
        <dbReference type="ARBA" id="ARBA00022723"/>
    </source>
</evidence>
<evidence type="ECO:0000313" key="4">
    <source>
        <dbReference type="Proteomes" id="UP000256845"/>
    </source>
</evidence>
<keyword evidence="3" id="KW-0378">Hydrolase</keyword>
<sequence length="228" mass="24645">MQYVVEPAEPTVLPVRGQDGMFPVHTVYCVGRNYAAHAIEMGHDPDREPPFFFLKQADCILLPGEDFPYPPQSADVHHEMELVIALDGGGTDIPVDEALDHVFGYAVGLDMTRRDLQGQAKKAGRPWEAGKSFAHSAPCSEIVPVEMCDHPEAGEIWLDVNGERRQTGDLNQLIWKLPEVIAELSSLFPLRPGDLIFTGTPAGVGPVQPGDVLSGGVAGIGTIELTVV</sequence>
<dbReference type="InterPro" id="IPR011234">
    <property type="entry name" value="Fumarylacetoacetase-like_C"/>
</dbReference>
<organism evidence="3 4">
    <name type="scientific">Aestuariispira insulae</name>
    <dbReference type="NCBI Taxonomy" id="1461337"/>
    <lineage>
        <taxon>Bacteria</taxon>
        <taxon>Pseudomonadati</taxon>
        <taxon>Pseudomonadota</taxon>
        <taxon>Alphaproteobacteria</taxon>
        <taxon>Rhodospirillales</taxon>
        <taxon>Kiloniellaceae</taxon>
        <taxon>Aestuariispira</taxon>
    </lineage>
</organism>
<comment type="caution">
    <text evidence="3">The sequence shown here is derived from an EMBL/GenBank/DDBJ whole genome shotgun (WGS) entry which is preliminary data.</text>
</comment>
<dbReference type="Proteomes" id="UP000256845">
    <property type="component" value="Unassembled WGS sequence"/>
</dbReference>
<dbReference type="SUPFAM" id="SSF56529">
    <property type="entry name" value="FAH"/>
    <property type="match status" value="1"/>
</dbReference>
<dbReference type="AlphaFoldDB" id="A0A3D9HXW4"/>
<gene>
    <name evidence="3" type="ORF">DFP90_1011146</name>
</gene>
<protein>
    <submittedName>
        <fullName evidence="3">Fumarylpyruvate hydrolase</fullName>
    </submittedName>
</protein>
<dbReference type="OrthoDB" id="9780293at2"/>
<evidence type="ECO:0000313" key="3">
    <source>
        <dbReference type="EMBL" id="RED54343.1"/>
    </source>
</evidence>
<feature type="domain" description="Fumarylacetoacetase-like C-terminal" evidence="2">
    <location>
        <begin position="26"/>
        <end position="228"/>
    </location>
</feature>
<reference evidence="3 4" key="1">
    <citation type="submission" date="2018-07" db="EMBL/GenBank/DDBJ databases">
        <title>Genomic Encyclopedia of Type Strains, Phase III (KMG-III): the genomes of soil and plant-associated and newly described type strains.</title>
        <authorList>
            <person name="Whitman W."/>
        </authorList>
    </citation>
    <scope>NUCLEOTIDE SEQUENCE [LARGE SCALE GENOMIC DNA]</scope>
    <source>
        <strain evidence="3 4">CECT 8488</strain>
    </source>
</reference>
<dbReference type="InterPro" id="IPR036663">
    <property type="entry name" value="Fumarylacetoacetase_C_sf"/>
</dbReference>
<name>A0A3D9HXW4_9PROT</name>